<dbReference type="PANTHER" id="PTHR44942">
    <property type="entry name" value="METHYLTRANSF_11 DOMAIN-CONTAINING PROTEIN"/>
    <property type="match status" value="1"/>
</dbReference>
<dbReference type="EMBL" id="CP022699">
    <property type="protein sequence ID" value="ATJ92079.1"/>
    <property type="molecule type" value="Genomic_DNA"/>
</dbReference>
<dbReference type="CDD" id="cd02440">
    <property type="entry name" value="AdoMet_MTases"/>
    <property type="match status" value="1"/>
</dbReference>
<dbReference type="Proteomes" id="UP000220394">
    <property type="component" value="Chromosome"/>
</dbReference>
<dbReference type="AlphaFoldDB" id="A0A291PKT2"/>
<evidence type="ECO:0000256" key="1">
    <source>
        <dbReference type="ARBA" id="ARBA00022603"/>
    </source>
</evidence>
<evidence type="ECO:0000256" key="2">
    <source>
        <dbReference type="ARBA" id="ARBA00022679"/>
    </source>
</evidence>
<accession>A0A291PKT2</accession>
<dbReference type="InterPro" id="IPR041698">
    <property type="entry name" value="Methyltransf_25"/>
</dbReference>
<dbReference type="InterPro" id="IPR029063">
    <property type="entry name" value="SAM-dependent_MTases_sf"/>
</dbReference>
<evidence type="ECO:0000259" key="3">
    <source>
        <dbReference type="Pfam" id="PF13649"/>
    </source>
</evidence>
<sequence>MCRQENREETSYLILSNNLAHGMIFMKTVSLQKKRTSFGEDAAAYQSARPPYPATVYDQLMAHVPLSGAHIFEIGPGTGQATRTLLAHMPAELKAIEPDTRLCAYLEGHLAPTAPELSVVPTSWEDAPIETGRYDLGIAATAFHWLPQTDALGKVYQALKPGGWWAMWWNVFGDPDEPDAFHQKASPLFAQLGDSQSWQQGQLPFALDRSARLSDLEAAGFQDMETSLLRWSITMTAAQVCALAATFSQIITAEAVIKKTFLNALAQLVDHEFGGTVERRFMTALYMARRPPNPVLPSSPL</sequence>
<dbReference type="InterPro" id="IPR051052">
    <property type="entry name" value="Diverse_substrate_MTase"/>
</dbReference>
<dbReference type="GO" id="GO:0032259">
    <property type="term" value="P:methylation"/>
    <property type="evidence" value="ECO:0007669"/>
    <property type="project" value="UniProtKB-KW"/>
</dbReference>
<dbReference type="SUPFAM" id="SSF53335">
    <property type="entry name" value="S-adenosyl-L-methionine-dependent methyltransferases"/>
    <property type="match status" value="1"/>
</dbReference>
<gene>
    <name evidence="4" type="ORF">CIW82_16800</name>
</gene>
<protein>
    <submittedName>
        <fullName evidence="4">Class I SAM-dependent methyltransferase</fullName>
    </submittedName>
</protein>
<organism evidence="4 5">
    <name type="scientific">Acetobacter tropicalis</name>
    <dbReference type="NCBI Taxonomy" id="104102"/>
    <lineage>
        <taxon>Bacteria</taxon>
        <taxon>Pseudomonadati</taxon>
        <taxon>Pseudomonadota</taxon>
        <taxon>Alphaproteobacteria</taxon>
        <taxon>Acetobacterales</taxon>
        <taxon>Acetobacteraceae</taxon>
        <taxon>Acetobacter</taxon>
    </lineage>
</organism>
<dbReference type="Gene3D" id="3.40.50.150">
    <property type="entry name" value="Vaccinia Virus protein VP39"/>
    <property type="match status" value="1"/>
</dbReference>
<evidence type="ECO:0000313" key="4">
    <source>
        <dbReference type="EMBL" id="ATJ92079.1"/>
    </source>
</evidence>
<reference evidence="4 5" key="1">
    <citation type="submission" date="2017-08" db="EMBL/GenBank/DDBJ databases">
        <title>Complete Genome Sequence of Acetobacter tropicalis Oregon-R-modENCODE STRAIN BDGP1, an acetic acid bacterium isolated from Drosophila melanogaster gut.</title>
        <authorList>
            <person name="Wan K.H."/>
            <person name="Yu C."/>
            <person name="Park S."/>
            <person name="Hammonds A.S."/>
            <person name="Booth B.W."/>
            <person name="Celniker S.E."/>
        </authorList>
    </citation>
    <scope>NUCLEOTIDE SEQUENCE [LARGE SCALE GENOMIC DNA]</scope>
    <source>
        <strain evidence="4 5">BDGP1</strain>
    </source>
</reference>
<evidence type="ECO:0000313" key="5">
    <source>
        <dbReference type="Proteomes" id="UP000220394"/>
    </source>
</evidence>
<proteinExistence type="predicted"/>
<dbReference type="KEGG" id="ato:CIW82_16800"/>
<keyword evidence="2 4" id="KW-0808">Transferase</keyword>
<dbReference type="PANTHER" id="PTHR44942:SF4">
    <property type="entry name" value="METHYLTRANSFERASE TYPE 11 DOMAIN-CONTAINING PROTEIN"/>
    <property type="match status" value="1"/>
</dbReference>
<feature type="domain" description="Methyltransferase" evidence="3">
    <location>
        <begin position="71"/>
        <end position="163"/>
    </location>
</feature>
<dbReference type="GO" id="GO:0008168">
    <property type="term" value="F:methyltransferase activity"/>
    <property type="evidence" value="ECO:0007669"/>
    <property type="project" value="UniProtKB-KW"/>
</dbReference>
<keyword evidence="1 4" id="KW-0489">Methyltransferase</keyword>
<dbReference type="Pfam" id="PF13649">
    <property type="entry name" value="Methyltransf_25"/>
    <property type="match status" value="1"/>
</dbReference>
<name>A0A291PKT2_9PROT</name>